<name>A0A1W1YYT3_9FIRM</name>
<dbReference type="RefSeq" id="WP_084233393.1">
    <property type="nucleotide sequence ID" value="NZ_FWXW01000001.1"/>
</dbReference>
<gene>
    <name evidence="1" type="ORF">SAMN02745168_0782</name>
</gene>
<evidence type="ECO:0000313" key="1">
    <source>
        <dbReference type="EMBL" id="SMC41242.1"/>
    </source>
</evidence>
<accession>A0A1W1YYT3</accession>
<dbReference type="Proteomes" id="UP000192790">
    <property type="component" value="Unassembled WGS sequence"/>
</dbReference>
<protein>
    <submittedName>
        <fullName evidence="1">Uncharacterized protein</fullName>
    </submittedName>
</protein>
<reference evidence="1 2" key="1">
    <citation type="submission" date="2017-04" db="EMBL/GenBank/DDBJ databases">
        <authorList>
            <person name="Afonso C.L."/>
            <person name="Miller P.J."/>
            <person name="Scott M.A."/>
            <person name="Spackman E."/>
            <person name="Goraichik I."/>
            <person name="Dimitrov K.M."/>
            <person name="Suarez D.L."/>
            <person name="Swayne D.E."/>
        </authorList>
    </citation>
    <scope>NUCLEOTIDE SEQUENCE [LARGE SCALE GENOMIC DNA]</scope>
    <source>
        <strain evidence="1 2">DSM 12816</strain>
    </source>
</reference>
<proteinExistence type="predicted"/>
<dbReference type="AlphaFoldDB" id="A0A1W1YYT3"/>
<evidence type="ECO:0000313" key="2">
    <source>
        <dbReference type="Proteomes" id="UP000192790"/>
    </source>
</evidence>
<keyword evidence="2" id="KW-1185">Reference proteome</keyword>
<organism evidence="1 2">
    <name type="scientific">Papillibacter cinnamivorans DSM 12816</name>
    <dbReference type="NCBI Taxonomy" id="1122930"/>
    <lineage>
        <taxon>Bacteria</taxon>
        <taxon>Bacillati</taxon>
        <taxon>Bacillota</taxon>
        <taxon>Clostridia</taxon>
        <taxon>Eubacteriales</taxon>
        <taxon>Oscillospiraceae</taxon>
        <taxon>Papillibacter</taxon>
    </lineage>
</organism>
<sequence length="113" mass="13179">MKTSTNTLITSAEAINIFVRQMKRSRTRSETNISRNKSILKNASLTDILKIEPEFESLLETARHDTRKNRDKLYVIYKHRLQKLVGWHGRNENLQSSQAYRIAINALCDALQY</sequence>
<dbReference type="EMBL" id="FWXW01000001">
    <property type="protein sequence ID" value="SMC41242.1"/>
    <property type="molecule type" value="Genomic_DNA"/>
</dbReference>